<name>A0ABU0YFL6_9PROT</name>
<evidence type="ECO:0000256" key="2">
    <source>
        <dbReference type="SAM" id="Phobius"/>
    </source>
</evidence>
<feature type="compositionally biased region" description="Low complexity" evidence="1">
    <location>
        <begin position="177"/>
        <end position="186"/>
    </location>
</feature>
<proteinExistence type="predicted"/>
<accession>A0ABU0YFL6</accession>
<evidence type="ECO:0000256" key="1">
    <source>
        <dbReference type="SAM" id="MobiDB-lite"/>
    </source>
</evidence>
<organism evidence="3 4">
    <name type="scientific">Dongia sedimenti</name>
    <dbReference type="NCBI Taxonomy" id="3064282"/>
    <lineage>
        <taxon>Bacteria</taxon>
        <taxon>Pseudomonadati</taxon>
        <taxon>Pseudomonadota</taxon>
        <taxon>Alphaproteobacteria</taxon>
        <taxon>Rhodospirillales</taxon>
        <taxon>Dongiaceae</taxon>
        <taxon>Dongia</taxon>
    </lineage>
</organism>
<keyword evidence="4" id="KW-1185">Reference proteome</keyword>
<sequence length="300" mass="32875">MQLVWAERSYPITGGILASVVFHVLLALLIVLGVPSFFKPEVLETPPTIELATLSDITAAPKVDKQGKPDDKPKTPPAPDTKKQTKPEPPKPAPPTPASAPPPAQQEQAAVIPDKPLEKEPDQKKPEPKPEEKKVEEKKKPDKPKPDKKLQQDMNELLNSLATDTPAPETEEKPKKTAAPAPAEPTVGQQTANISDVPLTMAESDGIARQIQPNWNIDTGSLPGDPHQYMAWLRVTFGPDGTVQGIEYLEPQRVASDQRYRTVAESCKWAFQKTQRITFPPGKEQPTIKFGCDPALMVGY</sequence>
<reference evidence="4" key="1">
    <citation type="submission" date="2023-08" db="EMBL/GenBank/DDBJ databases">
        <title>Rhodospirillaceae gen. nov., a novel taxon isolated from the Yangtze River Yuezi River estuary sludge.</title>
        <authorList>
            <person name="Ruan L."/>
        </authorList>
    </citation>
    <scope>NUCLEOTIDE SEQUENCE [LARGE SCALE GENOMIC DNA]</scope>
    <source>
        <strain evidence="4">R-7</strain>
    </source>
</reference>
<dbReference type="Proteomes" id="UP001230156">
    <property type="component" value="Unassembled WGS sequence"/>
</dbReference>
<dbReference type="RefSeq" id="WP_379953889.1">
    <property type="nucleotide sequence ID" value="NZ_JAUYVI010000001.1"/>
</dbReference>
<feature type="compositionally biased region" description="Basic and acidic residues" evidence="1">
    <location>
        <begin position="62"/>
        <end position="89"/>
    </location>
</feature>
<evidence type="ECO:0000313" key="4">
    <source>
        <dbReference type="Proteomes" id="UP001230156"/>
    </source>
</evidence>
<gene>
    <name evidence="3" type="ORF">Q8A70_02425</name>
</gene>
<dbReference type="EMBL" id="JAUYVI010000001">
    <property type="protein sequence ID" value="MDQ7246499.1"/>
    <property type="molecule type" value="Genomic_DNA"/>
</dbReference>
<evidence type="ECO:0000313" key="3">
    <source>
        <dbReference type="EMBL" id="MDQ7246499.1"/>
    </source>
</evidence>
<keyword evidence="2" id="KW-1133">Transmembrane helix</keyword>
<feature type="region of interest" description="Disordered" evidence="1">
    <location>
        <begin position="60"/>
        <end position="192"/>
    </location>
</feature>
<protein>
    <recommendedName>
        <fullName evidence="5">Energy transducer TonB</fullName>
    </recommendedName>
</protein>
<feature type="compositionally biased region" description="Polar residues" evidence="1">
    <location>
        <begin position="152"/>
        <end position="161"/>
    </location>
</feature>
<dbReference type="SUPFAM" id="SSF74653">
    <property type="entry name" value="TolA/TonB C-terminal domain"/>
    <property type="match status" value="1"/>
</dbReference>
<dbReference type="Gene3D" id="3.30.1150.10">
    <property type="match status" value="1"/>
</dbReference>
<feature type="compositionally biased region" description="Basic and acidic residues" evidence="1">
    <location>
        <begin position="115"/>
        <end position="151"/>
    </location>
</feature>
<keyword evidence="2" id="KW-0472">Membrane</keyword>
<feature type="compositionally biased region" description="Low complexity" evidence="1">
    <location>
        <begin position="105"/>
        <end position="114"/>
    </location>
</feature>
<feature type="compositionally biased region" description="Pro residues" evidence="1">
    <location>
        <begin position="90"/>
        <end position="104"/>
    </location>
</feature>
<comment type="caution">
    <text evidence="3">The sequence shown here is derived from an EMBL/GenBank/DDBJ whole genome shotgun (WGS) entry which is preliminary data.</text>
</comment>
<keyword evidence="2" id="KW-0812">Transmembrane</keyword>
<feature type="transmembrane region" description="Helical" evidence="2">
    <location>
        <begin position="12"/>
        <end position="38"/>
    </location>
</feature>
<evidence type="ECO:0008006" key="5">
    <source>
        <dbReference type="Google" id="ProtNLM"/>
    </source>
</evidence>